<name>A0A9D7SED4_9BACT</name>
<comment type="similarity">
    <text evidence="1">Belongs to the thioesterase PaaI family.</text>
</comment>
<comment type="caution">
    <text evidence="4">The sequence shown here is derived from an EMBL/GenBank/DDBJ whole genome shotgun (WGS) entry which is preliminary data.</text>
</comment>
<gene>
    <name evidence="4" type="ORF">IPP58_00455</name>
</gene>
<organism evidence="4 5">
    <name type="scientific">Candidatus Geothrix skivensis</name>
    <dbReference type="NCBI Taxonomy" id="2954439"/>
    <lineage>
        <taxon>Bacteria</taxon>
        <taxon>Pseudomonadati</taxon>
        <taxon>Acidobacteriota</taxon>
        <taxon>Holophagae</taxon>
        <taxon>Holophagales</taxon>
        <taxon>Holophagaceae</taxon>
        <taxon>Geothrix</taxon>
    </lineage>
</organism>
<dbReference type="SUPFAM" id="SSF54637">
    <property type="entry name" value="Thioesterase/thiol ester dehydrase-isomerase"/>
    <property type="match status" value="1"/>
</dbReference>
<keyword evidence="2" id="KW-0378">Hydrolase</keyword>
<dbReference type="InterPro" id="IPR003736">
    <property type="entry name" value="PAAI_dom"/>
</dbReference>
<dbReference type="Pfam" id="PF03061">
    <property type="entry name" value="4HBT"/>
    <property type="match status" value="1"/>
</dbReference>
<sequence length="147" mass="15566">MAKPQIPETLAPDLLERLRARFHPWELIKNWGLSIEEASPGTATMRLVPTKAVLNGARGNVNGGVLATMADMVGALALSTAFDGAMPFATSDLHIRYLEPAKGEVFGEGKVIRFSGRGAIVECRLSCGDHLVALATANFAIKHGLGG</sequence>
<dbReference type="EMBL" id="JADKIO010000002">
    <property type="protein sequence ID" value="MBK9794967.1"/>
    <property type="molecule type" value="Genomic_DNA"/>
</dbReference>
<dbReference type="AlphaFoldDB" id="A0A9D7SED4"/>
<evidence type="ECO:0000256" key="2">
    <source>
        <dbReference type="ARBA" id="ARBA00022801"/>
    </source>
</evidence>
<accession>A0A9D7SED4</accession>
<protein>
    <submittedName>
        <fullName evidence="4">PaaI family thioesterase</fullName>
    </submittedName>
</protein>
<evidence type="ECO:0000313" key="5">
    <source>
        <dbReference type="Proteomes" id="UP000886657"/>
    </source>
</evidence>
<evidence type="ECO:0000313" key="4">
    <source>
        <dbReference type="EMBL" id="MBK9794967.1"/>
    </source>
</evidence>
<dbReference type="Gene3D" id="3.10.129.10">
    <property type="entry name" value="Hotdog Thioesterase"/>
    <property type="match status" value="1"/>
</dbReference>
<dbReference type="PANTHER" id="PTHR21660:SF1">
    <property type="entry name" value="ACYL-COENZYME A THIOESTERASE 13"/>
    <property type="match status" value="1"/>
</dbReference>
<dbReference type="InterPro" id="IPR006683">
    <property type="entry name" value="Thioestr_dom"/>
</dbReference>
<dbReference type="InterPro" id="IPR029069">
    <property type="entry name" value="HotDog_dom_sf"/>
</dbReference>
<dbReference type="NCBIfam" id="TIGR00369">
    <property type="entry name" value="unchar_dom_1"/>
    <property type="match status" value="1"/>
</dbReference>
<feature type="domain" description="Thioesterase" evidence="3">
    <location>
        <begin position="59"/>
        <end position="131"/>
    </location>
</feature>
<dbReference type="InterPro" id="IPR039298">
    <property type="entry name" value="ACOT13"/>
</dbReference>
<dbReference type="Proteomes" id="UP000886657">
    <property type="component" value="Unassembled WGS sequence"/>
</dbReference>
<dbReference type="CDD" id="cd03443">
    <property type="entry name" value="PaaI_thioesterase"/>
    <property type="match status" value="1"/>
</dbReference>
<evidence type="ECO:0000256" key="1">
    <source>
        <dbReference type="ARBA" id="ARBA00008324"/>
    </source>
</evidence>
<dbReference type="PANTHER" id="PTHR21660">
    <property type="entry name" value="THIOESTERASE SUPERFAMILY MEMBER-RELATED"/>
    <property type="match status" value="1"/>
</dbReference>
<dbReference type="GO" id="GO:0047617">
    <property type="term" value="F:fatty acyl-CoA hydrolase activity"/>
    <property type="evidence" value="ECO:0007669"/>
    <property type="project" value="InterPro"/>
</dbReference>
<reference evidence="4" key="1">
    <citation type="submission" date="2020-10" db="EMBL/GenBank/DDBJ databases">
        <title>Connecting structure to function with the recovery of over 1000 high-quality activated sludge metagenome-assembled genomes encoding full-length rRNA genes using long-read sequencing.</title>
        <authorList>
            <person name="Singleton C.M."/>
            <person name="Petriglieri F."/>
            <person name="Kristensen J.M."/>
            <person name="Kirkegaard R.H."/>
            <person name="Michaelsen T.Y."/>
            <person name="Andersen M.H."/>
            <person name="Karst S.M."/>
            <person name="Dueholm M.S."/>
            <person name="Nielsen P.H."/>
            <person name="Albertsen M."/>
        </authorList>
    </citation>
    <scope>NUCLEOTIDE SEQUENCE</scope>
    <source>
        <strain evidence="4">Skiv_18-Q3-R9-52_MAXAC.067</strain>
    </source>
</reference>
<proteinExistence type="inferred from homology"/>
<evidence type="ECO:0000259" key="3">
    <source>
        <dbReference type="Pfam" id="PF03061"/>
    </source>
</evidence>